<accession>A0AAN9A3X6</accession>
<dbReference type="AlphaFoldDB" id="A0AAN9A3X6"/>
<dbReference type="Proteomes" id="UP001381693">
    <property type="component" value="Unassembled WGS sequence"/>
</dbReference>
<dbReference type="EMBL" id="JAXCGZ010013228">
    <property type="protein sequence ID" value="KAK7073269.1"/>
    <property type="molecule type" value="Genomic_DNA"/>
</dbReference>
<proteinExistence type="predicted"/>
<name>A0AAN9A3X6_HALRR</name>
<keyword evidence="2" id="KW-1185">Reference proteome</keyword>
<comment type="caution">
    <text evidence="1">The sequence shown here is derived from an EMBL/GenBank/DDBJ whole genome shotgun (WGS) entry which is preliminary data.</text>
</comment>
<reference evidence="1 2" key="1">
    <citation type="submission" date="2023-11" db="EMBL/GenBank/DDBJ databases">
        <title>Halocaridina rubra genome assembly.</title>
        <authorList>
            <person name="Smith C."/>
        </authorList>
    </citation>
    <scope>NUCLEOTIDE SEQUENCE [LARGE SCALE GENOMIC DNA]</scope>
    <source>
        <strain evidence="1">EP-1</strain>
        <tissue evidence="1">Whole</tissue>
    </source>
</reference>
<gene>
    <name evidence="1" type="ORF">SK128_016262</name>
</gene>
<organism evidence="1 2">
    <name type="scientific">Halocaridina rubra</name>
    <name type="common">Hawaiian red shrimp</name>
    <dbReference type="NCBI Taxonomy" id="373956"/>
    <lineage>
        <taxon>Eukaryota</taxon>
        <taxon>Metazoa</taxon>
        <taxon>Ecdysozoa</taxon>
        <taxon>Arthropoda</taxon>
        <taxon>Crustacea</taxon>
        <taxon>Multicrustacea</taxon>
        <taxon>Malacostraca</taxon>
        <taxon>Eumalacostraca</taxon>
        <taxon>Eucarida</taxon>
        <taxon>Decapoda</taxon>
        <taxon>Pleocyemata</taxon>
        <taxon>Caridea</taxon>
        <taxon>Atyoidea</taxon>
        <taxon>Atyidae</taxon>
        <taxon>Halocaridina</taxon>
    </lineage>
</organism>
<evidence type="ECO:0000313" key="2">
    <source>
        <dbReference type="Proteomes" id="UP001381693"/>
    </source>
</evidence>
<protein>
    <submittedName>
        <fullName evidence="1">Uncharacterized protein</fullName>
    </submittedName>
</protein>
<evidence type="ECO:0000313" key="1">
    <source>
        <dbReference type="EMBL" id="KAK7073269.1"/>
    </source>
</evidence>
<sequence>MGVSSLKPLVVSRGTFCRLQGDNTPQKIAKNDDDFNNKKIVVGKLKILLFVRIPALSKQNFKRMMMRFPNATDIRRGYGSTQYIFLHASSPI</sequence>